<evidence type="ECO:0000313" key="2">
    <source>
        <dbReference type="Proteomes" id="UP001143700"/>
    </source>
</evidence>
<dbReference type="Proteomes" id="UP001143700">
    <property type="component" value="Unassembled WGS sequence"/>
</dbReference>
<organism evidence="1 2">
    <name type="scientific">Lactobacillus amylovorus</name>
    <dbReference type="NCBI Taxonomy" id="1604"/>
    <lineage>
        <taxon>Bacteria</taxon>
        <taxon>Bacillati</taxon>
        <taxon>Bacillota</taxon>
        <taxon>Bacilli</taxon>
        <taxon>Lactobacillales</taxon>
        <taxon>Lactobacillaceae</taxon>
        <taxon>Lactobacillus</taxon>
    </lineage>
</organism>
<dbReference type="RefSeq" id="WP_271870436.1">
    <property type="nucleotide sequence ID" value="NZ_JAOTGU010000011.1"/>
</dbReference>
<proteinExistence type="predicted"/>
<comment type="caution">
    <text evidence="1">The sequence shown here is derived from an EMBL/GenBank/DDBJ whole genome shotgun (WGS) entry which is preliminary data.</text>
</comment>
<evidence type="ECO:0000313" key="1">
    <source>
        <dbReference type="EMBL" id="MDB6262467.1"/>
    </source>
</evidence>
<reference evidence="1" key="1">
    <citation type="journal article" date="2022" name="Microorganisms">
        <title>Antibiotic Susceptibility, Resistance Gene Determinants and Corresponding Genomic Regions in Lactobacillus amylovorus Isolates Derived from Wild Boars and Domestic Pigs.</title>
        <authorList>
            <person name="Moravkova M."/>
            <person name="Kostovova I."/>
            <person name="Kavanova K."/>
            <person name="Pechar R."/>
            <person name="Stanek S."/>
            <person name="Brychta A."/>
            <person name="Zeman M."/>
            <person name="Kubasova T."/>
        </authorList>
    </citation>
    <scope>NUCLEOTIDE SEQUENCE</scope>
    <source>
        <strain evidence="1">M356A</strain>
    </source>
</reference>
<sequence length="280" mass="32901">MNKLVRNSEQLDLFNLPVLDEIIESKQEEKVLSIDPKKINKNADLFIKFKQIALAVYNSKEWTEDEILEAAETIYPYIGFRTNKYTASNHVVRASWVSEKSQKDLGLLGKSSQTYCNPIYFKMARPEYYKRFLVLSDADSLKAHYTDTYYRKDKPFVRYTYMSEEYLVGYAYLINLLRKPIVEDSKNRMDFATYEFDDLIKGLIAGNKSNNYNFYDYAMTHAEIKKKRTKEAEYDNQLLQETFVHLGRDGSNLSYDGYLDFTRLIAYIQKALDDNFQLVA</sequence>
<gene>
    <name evidence="1" type="ORF">ODV15_07885</name>
</gene>
<name>A0A9X3WAH4_LACAM</name>
<reference evidence="1" key="2">
    <citation type="submission" date="2022-10" db="EMBL/GenBank/DDBJ databases">
        <authorList>
            <person name="Kostovova I."/>
            <person name="Moravkova M."/>
            <person name="Pechar R."/>
        </authorList>
    </citation>
    <scope>NUCLEOTIDE SEQUENCE</scope>
    <source>
        <strain evidence="1">M356A</strain>
    </source>
</reference>
<dbReference type="EMBL" id="JAOTGU010000011">
    <property type="protein sequence ID" value="MDB6262467.1"/>
    <property type="molecule type" value="Genomic_DNA"/>
</dbReference>
<accession>A0A9X3WAH4</accession>
<dbReference type="AlphaFoldDB" id="A0A9X3WAH4"/>
<protein>
    <submittedName>
        <fullName evidence="1">Uncharacterized protein</fullName>
    </submittedName>
</protein>